<evidence type="ECO:0000313" key="3">
    <source>
        <dbReference type="Proteomes" id="UP001470230"/>
    </source>
</evidence>
<sequence>MLANQHQINNLIGERNEKGQIASSQGTDTEPEAELEKDNIQGQSQAEETIKSEEKKTIQGKKSKNGFVRFIEKLPNYQYDIPKKGRKAVSKSIDRDNDNIIPFDIRDNDNNRFASYSDAFFYIAEHCRKYHNRFTRDKCRQYLGYCYIIDFSHDEFIPICSKITKKEFNKYFMKTQREMKYI</sequence>
<dbReference type="Proteomes" id="UP001470230">
    <property type="component" value="Unassembled WGS sequence"/>
</dbReference>
<feature type="compositionally biased region" description="Polar residues" evidence="1">
    <location>
        <begin position="1"/>
        <end position="10"/>
    </location>
</feature>
<proteinExistence type="predicted"/>
<protein>
    <submittedName>
        <fullName evidence="2">Uncharacterized protein</fullName>
    </submittedName>
</protein>
<feature type="region of interest" description="Disordered" evidence="1">
    <location>
        <begin position="1"/>
        <end position="58"/>
    </location>
</feature>
<comment type="caution">
    <text evidence="2">The sequence shown here is derived from an EMBL/GenBank/DDBJ whole genome shotgun (WGS) entry which is preliminary data.</text>
</comment>
<feature type="compositionally biased region" description="Basic and acidic residues" evidence="1">
    <location>
        <begin position="48"/>
        <end position="57"/>
    </location>
</feature>
<evidence type="ECO:0000313" key="2">
    <source>
        <dbReference type="EMBL" id="KAK8840883.1"/>
    </source>
</evidence>
<accession>A0ABR2H3S9</accession>
<organism evidence="2 3">
    <name type="scientific">Tritrichomonas musculus</name>
    <dbReference type="NCBI Taxonomy" id="1915356"/>
    <lineage>
        <taxon>Eukaryota</taxon>
        <taxon>Metamonada</taxon>
        <taxon>Parabasalia</taxon>
        <taxon>Tritrichomonadida</taxon>
        <taxon>Tritrichomonadidae</taxon>
        <taxon>Tritrichomonas</taxon>
    </lineage>
</organism>
<name>A0ABR2H3S9_9EUKA</name>
<gene>
    <name evidence="2" type="ORF">M9Y10_027713</name>
</gene>
<evidence type="ECO:0000256" key="1">
    <source>
        <dbReference type="SAM" id="MobiDB-lite"/>
    </source>
</evidence>
<keyword evidence="3" id="KW-1185">Reference proteome</keyword>
<dbReference type="EMBL" id="JAPFFF010000043">
    <property type="protein sequence ID" value="KAK8840883.1"/>
    <property type="molecule type" value="Genomic_DNA"/>
</dbReference>
<reference evidence="2 3" key="1">
    <citation type="submission" date="2024-04" db="EMBL/GenBank/DDBJ databases">
        <title>Tritrichomonas musculus Genome.</title>
        <authorList>
            <person name="Alves-Ferreira E."/>
            <person name="Grigg M."/>
            <person name="Lorenzi H."/>
            <person name="Galac M."/>
        </authorList>
    </citation>
    <scope>NUCLEOTIDE SEQUENCE [LARGE SCALE GENOMIC DNA]</scope>
    <source>
        <strain evidence="2 3">EAF2021</strain>
    </source>
</reference>